<evidence type="ECO:0000313" key="5">
    <source>
        <dbReference type="Proteomes" id="UP001432322"/>
    </source>
</evidence>
<feature type="repeat" description="ANK" evidence="3">
    <location>
        <begin position="349"/>
        <end position="377"/>
    </location>
</feature>
<evidence type="ECO:0000256" key="2">
    <source>
        <dbReference type="ARBA" id="ARBA00023043"/>
    </source>
</evidence>
<evidence type="ECO:0000313" key="4">
    <source>
        <dbReference type="EMBL" id="GMT11204.1"/>
    </source>
</evidence>
<feature type="repeat" description="ANK" evidence="3">
    <location>
        <begin position="282"/>
        <end position="314"/>
    </location>
</feature>
<gene>
    <name evidence="4" type="ORF">PFISCL1PPCAC_2501</name>
</gene>
<reference evidence="4" key="1">
    <citation type="submission" date="2023-10" db="EMBL/GenBank/DDBJ databases">
        <title>Genome assembly of Pristionchus species.</title>
        <authorList>
            <person name="Yoshida K."/>
            <person name="Sommer R.J."/>
        </authorList>
    </citation>
    <scope>NUCLEOTIDE SEQUENCE</scope>
    <source>
        <strain evidence="4">RS5133</strain>
    </source>
</reference>
<dbReference type="SMART" id="SM00248">
    <property type="entry name" value="ANK"/>
    <property type="match status" value="11"/>
</dbReference>
<feature type="repeat" description="ANK" evidence="3">
    <location>
        <begin position="249"/>
        <end position="281"/>
    </location>
</feature>
<feature type="repeat" description="ANK" evidence="3">
    <location>
        <begin position="181"/>
        <end position="213"/>
    </location>
</feature>
<dbReference type="PANTHER" id="PTHR24198:SF165">
    <property type="entry name" value="ANKYRIN REPEAT-CONTAINING PROTEIN-RELATED"/>
    <property type="match status" value="1"/>
</dbReference>
<accession>A0AAV5UY04</accession>
<name>A0AAV5UY04_9BILA</name>
<dbReference type="InterPro" id="IPR036770">
    <property type="entry name" value="Ankyrin_rpt-contain_sf"/>
</dbReference>
<dbReference type="Gene3D" id="1.25.40.20">
    <property type="entry name" value="Ankyrin repeat-containing domain"/>
    <property type="match status" value="3"/>
</dbReference>
<feature type="repeat" description="ANK" evidence="3">
    <location>
        <begin position="110"/>
        <end position="142"/>
    </location>
</feature>
<dbReference type="AlphaFoldDB" id="A0AAV5UY04"/>
<evidence type="ECO:0000256" key="1">
    <source>
        <dbReference type="ARBA" id="ARBA00022737"/>
    </source>
</evidence>
<feature type="repeat" description="ANK" evidence="3">
    <location>
        <begin position="77"/>
        <end position="109"/>
    </location>
</feature>
<organism evidence="4 5">
    <name type="scientific">Pristionchus fissidentatus</name>
    <dbReference type="NCBI Taxonomy" id="1538716"/>
    <lineage>
        <taxon>Eukaryota</taxon>
        <taxon>Metazoa</taxon>
        <taxon>Ecdysozoa</taxon>
        <taxon>Nematoda</taxon>
        <taxon>Chromadorea</taxon>
        <taxon>Rhabditida</taxon>
        <taxon>Rhabditina</taxon>
        <taxon>Diplogasteromorpha</taxon>
        <taxon>Diplogasteroidea</taxon>
        <taxon>Neodiplogasteridae</taxon>
        <taxon>Pristionchus</taxon>
    </lineage>
</organism>
<dbReference type="InterPro" id="IPR002110">
    <property type="entry name" value="Ankyrin_rpt"/>
</dbReference>
<dbReference type="Proteomes" id="UP001432322">
    <property type="component" value="Unassembled WGS sequence"/>
</dbReference>
<proteinExistence type="predicted"/>
<evidence type="ECO:0008006" key="6">
    <source>
        <dbReference type="Google" id="ProtNLM"/>
    </source>
</evidence>
<keyword evidence="1" id="KW-0677">Repeat</keyword>
<keyword evidence="5" id="KW-1185">Reference proteome</keyword>
<dbReference type="Pfam" id="PF12796">
    <property type="entry name" value="Ank_2"/>
    <property type="match status" value="3"/>
</dbReference>
<keyword evidence="2 3" id="KW-0040">ANK repeat</keyword>
<dbReference type="Pfam" id="PF13637">
    <property type="entry name" value="Ank_4"/>
    <property type="match status" value="1"/>
</dbReference>
<dbReference type="PROSITE" id="PS50297">
    <property type="entry name" value="ANK_REP_REGION"/>
    <property type="match status" value="5"/>
</dbReference>
<dbReference type="EMBL" id="BTSY01000001">
    <property type="protein sequence ID" value="GMT11204.1"/>
    <property type="molecule type" value="Genomic_DNA"/>
</dbReference>
<sequence>MFRSPLMATNSSLLHAIERHDSIETNRILEHFPSEVSQKDDDGRVALHYATEALSLDTIKKIIDNDPSLIDASDNTDRVTPLCTAIQAGRAEVVTLLLDKGASITHVDSDGHSVVHWAVVSAELEVLNVLIERGASLDVKDKNRATALHYATATDGVLRDVETSILLILIRGAPVNARDLDERTPLMWAASNGNIDALISLKQAGGDITAVDRDRMTILHMAAGYGSAELVDKVLELVPTSMVNQLERSGCTPLFYSVAHGYYEPARLLLAKDADPNHQDRNLRTCAHLAAAKGQLRILKLLKQFGASFEMQNYRGALPLHEATQTGSKDVVEWLLGLHPSTVNAACHSGLTPLHIAAAKGHINIVILLCGQSAHINPLMMYIDELVTPLDLAKMQNHDMVVDYLTMRQEAQTADQLPEEMKKETKEKIEVSMKDELSRIFYHFNLLKNQ</sequence>
<comment type="caution">
    <text evidence="4">The sequence shown here is derived from an EMBL/GenBank/DDBJ whole genome shotgun (WGS) entry which is preliminary data.</text>
</comment>
<dbReference type="PROSITE" id="PS50088">
    <property type="entry name" value="ANK_REPEAT"/>
    <property type="match status" value="6"/>
</dbReference>
<protein>
    <recommendedName>
        <fullName evidence="6">Ankyrin repeat-containing protein</fullName>
    </recommendedName>
</protein>
<evidence type="ECO:0000256" key="3">
    <source>
        <dbReference type="PROSITE-ProRule" id="PRU00023"/>
    </source>
</evidence>
<dbReference type="PANTHER" id="PTHR24198">
    <property type="entry name" value="ANKYRIN REPEAT AND PROTEIN KINASE DOMAIN-CONTAINING PROTEIN"/>
    <property type="match status" value="1"/>
</dbReference>
<dbReference type="SUPFAM" id="SSF48403">
    <property type="entry name" value="Ankyrin repeat"/>
    <property type="match status" value="1"/>
</dbReference>